<dbReference type="Proteomes" id="UP000294588">
    <property type="component" value="Unassembled WGS sequence"/>
</dbReference>
<protein>
    <submittedName>
        <fullName evidence="1">DNA recombination protein RmuC</fullName>
    </submittedName>
</protein>
<name>A0AC61QLD9_9BACT</name>
<reference evidence="1" key="1">
    <citation type="submission" date="2019-03" db="EMBL/GenBank/DDBJ databases">
        <title>Candidatus Syntrophosphaera thermopropionivorans: a novel player in syntrophic propionate oxidation during anaerobic digestion.</title>
        <authorList>
            <person name="Dyksma S."/>
        </authorList>
    </citation>
    <scope>NUCLEOTIDE SEQUENCE</scope>
    <source>
        <strain evidence="1">W5</strain>
    </source>
</reference>
<accession>A0AC61QLD9</accession>
<gene>
    <name evidence="1" type="primary">rmuC</name>
    <name evidence="1" type="ORF">E0946_00785</name>
</gene>
<dbReference type="EMBL" id="SMOG01000001">
    <property type="protein sequence ID" value="TDF74765.1"/>
    <property type="molecule type" value="Genomic_DNA"/>
</dbReference>
<sequence length="477" mass="54271">MEVIILILCSLLFIIGIILIILLSRKNIPMEQLKDSLNHISTLIESFERTIRDDIQRLRADLLSFQSNTRTELLTTLNQQNEAISKENRSNREEISSSLAKLNQQMNEDAAKNRNELGNSLRDLSESLSRRLQELVSTEQTQFDSLKTAMEAKMEQIRSSNENKLEEMRKTVDEKLQDTLEKRLSASFQQVSERLEQVYKGLGEMQNLANGVGDLKKVLSNVKIRGMQGEYQLEAILEQILSPGQYVKNWKPDKNKNEVVEFAICIPGKDDPKEKVYLPIDAKFPLSDYNALVDAWDKGDLAAVETARAALRDRILKCAKDIQKKYIAPPLTTDFALLFLPIEGLYAEVLHDPTLFDELQKYHIVAVGPTTISAILNSLQLGFRTLAIQQRSNEVWKILGAIKTDFAKFGDLLDKTQKKLQEASNTIEDASSRSRQIQRKLKSVEELPLEESSVILELGEEKDYQVQVEENTDEDLS</sequence>
<keyword evidence="2" id="KW-1185">Reference proteome</keyword>
<comment type="caution">
    <text evidence="1">The sequence shown here is derived from an EMBL/GenBank/DDBJ whole genome shotgun (WGS) entry which is preliminary data.</text>
</comment>
<proteinExistence type="predicted"/>
<evidence type="ECO:0000313" key="1">
    <source>
        <dbReference type="EMBL" id="TDF74765.1"/>
    </source>
</evidence>
<evidence type="ECO:0000313" key="2">
    <source>
        <dbReference type="Proteomes" id="UP000294588"/>
    </source>
</evidence>
<organism evidence="1 2">
    <name type="scientific">Candidatus Syntrophosphaera thermopropionivorans</name>
    <dbReference type="NCBI Taxonomy" id="2593015"/>
    <lineage>
        <taxon>Bacteria</taxon>
        <taxon>Pseudomonadati</taxon>
        <taxon>Candidatus Cloacimonadota</taxon>
        <taxon>Candidatus Cloacimonadia</taxon>
        <taxon>Candidatus Cloacimonadales</taxon>
        <taxon>Candidatus Cloacimonadaceae</taxon>
        <taxon>Candidatus Syntrophosphaera</taxon>
    </lineage>
</organism>